<dbReference type="Proteomes" id="UP000250235">
    <property type="component" value="Unassembled WGS sequence"/>
</dbReference>
<evidence type="ECO:0000313" key="3">
    <source>
        <dbReference type="Proteomes" id="UP000250235"/>
    </source>
</evidence>
<dbReference type="AlphaFoldDB" id="A0A2Z7B0V2"/>
<keyword evidence="3" id="KW-1185">Reference proteome</keyword>
<feature type="compositionally biased region" description="Basic and acidic residues" evidence="1">
    <location>
        <begin position="29"/>
        <end position="45"/>
    </location>
</feature>
<gene>
    <name evidence="2" type="ORF">F511_26219</name>
</gene>
<organism evidence="2 3">
    <name type="scientific">Dorcoceras hygrometricum</name>
    <dbReference type="NCBI Taxonomy" id="472368"/>
    <lineage>
        <taxon>Eukaryota</taxon>
        <taxon>Viridiplantae</taxon>
        <taxon>Streptophyta</taxon>
        <taxon>Embryophyta</taxon>
        <taxon>Tracheophyta</taxon>
        <taxon>Spermatophyta</taxon>
        <taxon>Magnoliopsida</taxon>
        <taxon>eudicotyledons</taxon>
        <taxon>Gunneridae</taxon>
        <taxon>Pentapetalae</taxon>
        <taxon>asterids</taxon>
        <taxon>lamiids</taxon>
        <taxon>Lamiales</taxon>
        <taxon>Gesneriaceae</taxon>
        <taxon>Didymocarpoideae</taxon>
        <taxon>Trichosporeae</taxon>
        <taxon>Loxocarpinae</taxon>
        <taxon>Dorcoceras</taxon>
    </lineage>
</organism>
<accession>A0A2Z7B0V2</accession>
<feature type="region of interest" description="Disordered" evidence="1">
    <location>
        <begin position="16"/>
        <end position="45"/>
    </location>
</feature>
<evidence type="ECO:0000313" key="2">
    <source>
        <dbReference type="EMBL" id="KZV27883.1"/>
    </source>
</evidence>
<protein>
    <submittedName>
        <fullName evidence="2">Uncharacterized protein</fullName>
    </submittedName>
</protein>
<evidence type="ECO:0000256" key="1">
    <source>
        <dbReference type="SAM" id="MobiDB-lite"/>
    </source>
</evidence>
<name>A0A2Z7B0V2_9LAMI</name>
<proteinExistence type="predicted"/>
<reference evidence="2 3" key="1">
    <citation type="journal article" date="2015" name="Proc. Natl. Acad. Sci. U.S.A.">
        <title>The resurrection genome of Boea hygrometrica: A blueprint for survival of dehydration.</title>
        <authorList>
            <person name="Xiao L."/>
            <person name="Yang G."/>
            <person name="Zhang L."/>
            <person name="Yang X."/>
            <person name="Zhao S."/>
            <person name="Ji Z."/>
            <person name="Zhou Q."/>
            <person name="Hu M."/>
            <person name="Wang Y."/>
            <person name="Chen M."/>
            <person name="Xu Y."/>
            <person name="Jin H."/>
            <person name="Xiao X."/>
            <person name="Hu G."/>
            <person name="Bao F."/>
            <person name="Hu Y."/>
            <person name="Wan P."/>
            <person name="Li L."/>
            <person name="Deng X."/>
            <person name="Kuang T."/>
            <person name="Xiang C."/>
            <person name="Zhu J.K."/>
            <person name="Oliver M.J."/>
            <person name="He Y."/>
        </authorList>
    </citation>
    <scope>NUCLEOTIDE SEQUENCE [LARGE SCALE GENOMIC DNA]</scope>
    <source>
        <strain evidence="3">cv. XS01</strain>
    </source>
</reference>
<dbReference type="EMBL" id="KV010248">
    <property type="protein sequence ID" value="KZV27883.1"/>
    <property type="molecule type" value="Genomic_DNA"/>
</dbReference>
<sequence length="202" mass="22820">MDRFGGSTAAYSLKCRFPRETGRSQAPRRQQDARKNSSVNETRRDSGMVILHKTMSFAQQPEGNQFRLVNANANNQLLVNSATQTSLRKTDVVRRLDTTNGIQLLVNSATAGHYEWNATAGEQCDGWTLRMECNCWLTLTMLRLRQNLNKLTSLIKSGLAPDRNSVFYSFRFNVQSLHGISENKNFSGICTTQYILKYIISG</sequence>